<dbReference type="EMBL" id="RCUX01000001">
    <property type="protein sequence ID" value="RLP77756.1"/>
    <property type="molecule type" value="Genomic_DNA"/>
</dbReference>
<sequence>MGLLAGMAGCAAASESLRIPDIQDRGFRAYEYSSLDELAQRASAIAVVEPTGRTHEVPLPEGYGLPDSAPIVFDIVRVVSVVSGELSGDTIEVATPGIDENTGFSALETGGPYAVFLTPAMYGAQDPIGGYAIVGGPAGFFAATQKNTRTRFQRVDTQSPDLPKILDHTDRAALPTITKTEAELLAEGP</sequence>
<proteinExistence type="predicted"/>
<comment type="caution">
    <text evidence="1">The sequence shown here is derived from an EMBL/GenBank/DDBJ whole genome shotgun (WGS) entry which is preliminary data.</text>
</comment>
<name>A0A3L7AB89_9MICO</name>
<reference evidence="1 2" key="1">
    <citation type="submission" date="2018-10" db="EMBL/GenBank/DDBJ databases">
        <authorList>
            <person name="Li J."/>
        </authorList>
    </citation>
    <scope>NUCLEOTIDE SEQUENCE [LARGE SCALE GENOMIC DNA]</scope>
    <source>
        <strain evidence="1 2">IF 016277</strain>
    </source>
</reference>
<evidence type="ECO:0000313" key="2">
    <source>
        <dbReference type="Proteomes" id="UP000272503"/>
    </source>
</evidence>
<dbReference type="Proteomes" id="UP000272503">
    <property type="component" value="Unassembled WGS sequence"/>
</dbReference>
<evidence type="ECO:0000313" key="1">
    <source>
        <dbReference type="EMBL" id="RLP77756.1"/>
    </source>
</evidence>
<organism evidence="1 2">
    <name type="scientific">Mycetocola tolaasinivorans</name>
    <dbReference type="NCBI Taxonomy" id="76635"/>
    <lineage>
        <taxon>Bacteria</taxon>
        <taxon>Bacillati</taxon>
        <taxon>Actinomycetota</taxon>
        <taxon>Actinomycetes</taxon>
        <taxon>Micrococcales</taxon>
        <taxon>Microbacteriaceae</taxon>
        <taxon>Mycetocola</taxon>
    </lineage>
</organism>
<dbReference type="AlphaFoldDB" id="A0A3L7AB89"/>
<keyword evidence="2" id="KW-1185">Reference proteome</keyword>
<protein>
    <submittedName>
        <fullName evidence="1">Uncharacterized protein</fullName>
    </submittedName>
</protein>
<accession>A0A3L7AB89</accession>
<gene>
    <name evidence="1" type="ORF">D9V32_00010</name>
</gene>